<dbReference type="Proteomes" id="UP000095495">
    <property type="component" value="Unassembled WGS sequence"/>
</dbReference>
<protein>
    <submittedName>
        <fullName evidence="1">Virulence protein</fullName>
    </submittedName>
</protein>
<evidence type="ECO:0000313" key="1">
    <source>
        <dbReference type="EMBL" id="CUM70987.1"/>
    </source>
</evidence>
<dbReference type="InterPro" id="IPR011204">
    <property type="entry name" value="Virulence_RhuM-like"/>
</dbReference>
<dbReference type="Pfam" id="PF13310">
    <property type="entry name" value="Virulence_RhuM"/>
    <property type="match status" value="1"/>
</dbReference>
<dbReference type="RefSeq" id="WP_330378733.1">
    <property type="nucleotide sequence ID" value="NZ_CYXV01000001.1"/>
</dbReference>
<evidence type="ECO:0000313" key="2">
    <source>
        <dbReference type="Proteomes" id="UP000095495"/>
    </source>
</evidence>
<dbReference type="PANTHER" id="PTHR35810">
    <property type="entry name" value="CYTOPLASMIC PROTEIN-RELATED"/>
    <property type="match status" value="1"/>
</dbReference>
<dbReference type="AlphaFoldDB" id="A0A173QZM7"/>
<name>A0A173QZM7_9FIRM</name>
<proteinExistence type="predicted"/>
<reference evidence="1 2" key="1">
    <citation type="submission" date="2015-09" db="EMBL/GenBank/DDBJ databases">
        <authorList>
            <consortium name="Pathogen Informatics"/>
        </authorList>
    </citation>
    <scope>NUCLEOTIDE SEQUENCE [LARGE SCALE GENOMIC DNA]</scope>
    <source>
        <strain evidence="1 2">2789STDY5608863</strain>
    </source>
</reference>
<organism evidence="1 2">
    <name type="scientific">Roseburia faecis</name>
    <dbReference type="NCBI Taxonomy" id="301302"/>
    <lineage>
        <taxon>Bacteria</taxon>
        <taxon>Bacillati</taxon>
        <taxon>Bacillota</taxon>
        <taxon>Clostridia</taxon>
        <taxon>Lachnospirales</taxon>
        <taxon>Lachnospiraceae</taxon>
        <taxon>Roseburia</taxon>
    </lineage>
</organism>
<gene>
    <name evidence="1" type="ORF">ERS852420_00160</name>
</gene>
<dbReference type="PANTHER" id="PTHR35810:SF1">
    <property type="entry name" value="CYTOPLASMIC PROTEIN"/>
    <property type="match status" value="1"/>
</dbReference>
<sequence>MNTDITKQMEMVLYRTEDDNVTVSALIKDETIWLTQKAMAELFGIDKSGISRHLAKIFESGELDEEVVVAKIATTTQHGAMQDKTQTIPTNYYNLDAIISVGYRVNSIQATRFRIWATGILKEYMIKGFAMDDERLKQGKTAFGKDYFRELLERVRSIRASERRIWQQITDIFAECSIDYNRDSDTAYHFYATIQNKFHYAITGKTAAEIVYNQADHTKENMGLTTWKNAPDGRILKSDTPIAKNYLDEKQMSSSKAISMRTTMISMKTEAKQTLR</sequence>
<accession>A0A173QZM7</accession>
<dbReference type="EMBL" id="CYXV01000001">
    <property type="protein sequence ID" value="CUM70987.1"/>
    <property type="molecule type" value="Genomic_DNA"/>
</dbReference>